<dbReference type="PROSITE" id="PS50863">
    <property type="entry name" value="B3"/>
    <property type="match status" value="2"/>
</dbReference>
<protein>
    <recommendedName>
        <fullName evidence="7">TF-B3 domain-containing protein</fullName>
    </recommendedName>
</protein>
<dbReference type="InterPro" id="IPR003340">
    <property type="entry name" value="B3_DNA-bd"/>
</dbReference>
<dbReference type="PANTHER" id="PTHR31391">
    <property type="entry name" value="B3 DOMAIN-CONTAINING PROTEIN OS11G0197600-RELATED"/>
    <property type="match status" value="1"/>
</dbReference>
<feature type="compositionally biased region" description="Basic and acidic residues" evidence="6">
    <location>
        <begin position="154"/>
        <end position="165"/>
    </location>
</feature>
<evidence type="ECO:0000256" key="5">
    <source>
        <dbReference type="ARBA" id="ARBA00023242"/>
    </source>
</evidence>
<dbReference type="SUPFAM" id="SSF101936">
    <property type="entry name" value="DNA-binding pseudobarrel domain"/>
    <property type="match status" value="2"/>
</dbReference>
<reference evidence="9" key="2">
    <citation type="journal article" date="2017" name="J. Anim. Genet.">
        <title>Multiple reference genome sequences of hot pepper reveal the massive evolution of plant disease resistance genes by retroduplication.</title>
        <authorList>
            <person name="Kim S."/>
            <person name="Park J."/>
            <person name="Yeom S.-I."/>
            <person name="Kim Y.-M."/>
            <person name="Seo E."/>
            <person name="Kim K.-T."/>
            <person name="Kim M.-S."/>
            <person name="Lee J.M."/>
            <person name="Cheong K."/>
            <person name="Shin H.-S."/>
            <person name="Kim S.-B."/>
            <person name="Han K."/>
            <person name="Lee J."/>
            <person name="Park M."/>
            <person name="Lee H.-A."/>
            <person name="Lee H.-Y."/>
            <person name="Lee Y."/>
            <person name="Oh S."/>
            <person name="Lee J.H."/>
            <person name="Choi E."/>
            <person name="Choi E."/>
            <person name="Lee S.E."/>
            <person name="Jeon J."/>
            <person name="Kim H."/>
            <person name="Choi G."/>
            <person name="Song H."/>
            <person name="Lee J."/>
            <person name="Lee S.-C."/>
            <person name="Kwon J.-K."/>
            <person name="Lee H.-Y."/>
            <person name="Koo N."/>
            <person name="Hong Y."/>
            <person name="Kim R.W."/>
            <person name="Kang W.-H."/>
            <person name="Huh J.H."/>
            <person name="Kang B.-C."/>
            <person name="Yang T.-J."/>
            <person name="Lee Y.-H."/>
            <person name="Bennetzen J.L."/>
            <person name="Choi D."/>
        </authorList>
    </citation>
    <scope>NUCLEOTIDE SEQUENCE [LARGE SCALE GENOMIC DNA]</scope>
    <source>
        <strain evidence="9">cv. PBC81</strain>
    </source>
</reference>
<dbReference type="GO" id="GO:0005634">
    <property type="term" value="C:nucleus"/>
    <property type="evidence" value="ECO:0007669"/>
    <property type="project" value="UniProtKB-SubCell"/>
</dbReference>
<dbReference type="STRING" id="33114.A0A2G2W9V4"/>
<dbReference type="Proteomes" id="UP000224567">
    <property type="component" value="Unassembled WGS sequence"/>
</dbReference>
<evidence type="ECO:0000256" key="6">
    <source>
        <dbReference type="SAM" id="MobiDB-lite"/>
    </source>
</evidence>
<proteinExistence type="predicted"/>
<dbReference type="CDD" id="cd10017">
    <property type="entry name" value="B3_DNA"/>
    <property type="match status" value="2"/>
</dbReference>
<feature type="domain" description="TF-B3" evidence="7">
    <location>
        <begin position="181"/>
        <end position="275"/>
    </location>
</feature>
<feature type="region of interest" description="Disordered" evidence="6">
    <location>
        <begin position="135"/>
        <end position="165"/>
    </location>
</feature>
<keyword evidence="9" id="KW-1185">Reference proteome</keyword>
<evidence type="ECO:0000256" key="1">
    <source>
        <dbReference type="ARBA" id="ARBA00004123"/>
    </source>
</evidence>
<comment type="caution">
    <text evidence="8">The sequence shown here is derived from an EMBL/GenBank/DDBJ whole genome shotgun (WGS) entry which is preliminary data.</text>
</comment>
<dbReference type="Gene3D" id="2.40.330.10">
    <property type="entry name" value="DNA-binding pseudobarrel domain"/>
    <property type="match status" value="2"/>
</dbReference>
<name>A0A2G2W9V4_CAPBA</name>
<dbReference type="EMBL" id="MLFT02000008">
    <property type="protein sequence ID" value="PHT41959.1"/>
    <property type="molecule type" value="Genomic_DNA"/>
</dbReference>
<dbReference type="Pfam" id="PF02362">
    <property type="entry name" value="B3"/>
    <property type="match status" value="2"/>
</dbReference>
<evidence type="ECO:0000256" key="3">
    <source>
        <dbReference type="ARBA" id="ARBA00023125"/>
    </source>
</evidence>
<dbReference type="PANTHER" id="PTHR31391:SF106">
    <property type="entry name" value="B3 DOMAIN-CONTAINING PROTEIN OS01G0723500"/>
    <property type="match status" value="1"/>
</dbReference>
<feature type="domain" description="TF-B3" evidence="7">
    <location>
        <begin position="12"/>
        <end position="105"/>
    </location>
</feature>
<accession>A0A2G2W9V4</accession>
<organism evidence="8 9">
    <name type="scientific">Capsicum baccatum</name>
    <name type="common">Peruvian pepper</name>
    <dbReference type="NCBI Taxonomy" id="33114"/>
    <lineage>
        <taxon>Eukaryota</taxon>
        <taxon>Viridiplantae</taxon>
        <taxon>Streptophyta</taxon>
        <taxon>Embryophyta</taxon>
        <taxon>Tracheophyta</taxon>
        <taxon>Spermatophyta</taxon>
        <taxon>Magnoliopsida</taxon>
        <taxon>eudicotyledons</taxon>
        <taxon>Gunneridae</taxon>
        <taxon>Pentapetalae</taxon>
        <taxon>asterids</taxon>
        <taxon>lamiids</taxon>
        <taxon>Solanales</taxon>
        <taxon>Solanaceae</taxon>
        <taxon>Solanoideae</taxon>
        <taxon>Capsiceae</taxon>
        <taxon>Capsicum</taxon>
    </lineage>
</organism>
<dbReference type="GO" id="GO:0003677">
    <property type="term" value="F:DNA binding"/>
    <property type="evidence" value="ECO:0007669"/>
    <property type="project" value="UniProtKB-KW"/>
</dbReference>
<comment type="subcellular location">
    <subcellularLocation>
        <location evidence="1">Nucleus</location>
    </subcellularLocation>
</comment>
<keyword evidence="4" id="KW-0804">Transcription</keyword>
<evidence type="ECO:0000256" key="4">
    <source>
        <dbReference type="ARBA" id="ARBA00023163"/>
    </source>
</evidence>
<keyword evidence="5" id="KW-0539">Nucleus</keyword>
<keyword evidence="2" id="KW-0805">Transcription regulation</keyword>
<feature type="compositionally biased region" description="Polar residues" evidence="6">
    <location>
        <begin position="143"/>
        <end position="153"/>
    </location>
</feature>
<dbReference type="OrthoDB" id="1305986at2759"/>
<evidence type="ECO:0000313" key="8">
    <source>
        <dbReference type="EMBL" id="PHT41959.1"/>
    </source>
</evidence>
<sequence length="286" mass="33061">MMENPLMKIDNRPIFYKIFRPTFTSELRIPAYFLRHISEESPEKATLKCLSGGIWNVKLRYDEDGLLIHNGWDKFQKNNQLEDGEFLVFRYDGGLQFTVRIFTKNGLEREVKSTATGKNQQASVYDIGSKHKRPAEYPFSSKFPEQTRANGENSTERETPRKRAAVDKAEEGLLTPNIRQFVKCLKGYNVNKSCFLYVPKSFYEQLMKSDNKTTVVLRNSEEKEWKVNCIGRKGYRAFCGGWRQFVSGNKLKEGYVCVFQLVNANELKVSVFDNPSESLLKLAAER</sequence>
<gene>
    <name evidence="8" type="ORF">CQW23_20813</name>
</gene>
<reference evidence="8 9" key="1">
    <citation type="journal article" date="2017" name="Genome Biol.">
        <title>New reference genome sequences of hot pepper reveal the massive evolution of plant disease-resistance genes by retroduplication.</title>
        <authorList>
            <person name="Kim S."/>
            <person name="Park J."/>
            <person name="Yeom S.I."/>
            <person name="Kim Y.M."/>
            <person name="Seo E."/>
            <person name="Kim K.T."/>
            <person name="Kim M.S."/>
            <person name="Lee J.M."/>
            <person name="Cheong K."/>
            <person name="Shin H.S."/>
            <person name="Kim S.B."/>
            <person name="Han K."/>
            <person name="Lee J."/>
            <person name="Park M."/>
            <person name="Lee H.A."/>
            <person name="Lee H.Y."/>
            <person name="Lee Y."/>
            <person name="Oh S."/>
            <person name="Lee J.H."/>
            <person name="Choi E."/>
            <person name="Choi E."/>
            <person name="Lee S.E."/>
            <person name="Jeon J."/>
            <person name="Kim H."/>
            <person name="Choi G."/>
            <person name="Song H."/>
            <person name="Lee J."/>
            <person name="Lee S.C."/>
            <person name="Kwon J.K."/>
            <person name="Lee H.Y."/>
            <person name="Koo N."/>
            <person name="Hong Y."/>
            <person name="Kim R.W."/>
            <person name="Kang W.H."/>
            <person name="Huh J.H."/>
            <person name="Kang B.C."/>
            <person name="Yang T.J."/>
            <person name="Lee Y.H."/>
            <person name="Bennetzen J.L."/>
            <person name="Choi D."/>
        </authorList>
    </citation>
    <scope>NUCLEOTIDE SEQUENCE [LARGE SCALE GENOMIC DNA]</scope>
    <source>
        <strain evidence="9">cv. PBC81</strain>
    </source>
</reference>
<evidence type="ECO:0000259" key="7">
    <source>
        <dbReference type="PROSITE" id="PS50863"/>
    </source>
</evidence>
<dbReference type="AlphaFoldDB" id="A0A2G2W9V4"/>
<dbReference type="InterPro" id="IPR015300">
    <property type="entry name" value="DNA-bd_pseudobarrel_sf"/>
</dbReference>
<evidence type="ECO:0000313" key="9">
    <source>
        <dbReference type="Proteomes" id="UP000224567"/>
    </source>
</evidence>
<dbReference type="InterPro" id="IPR044837">
    <property type="entry name" value="REM16-like"/>
</dbReference>
<keyword evidence="3" id="KW-0238">DNA-binding</keyword>
<evidence type="ECO:0000256" key="2">
    <source>
        <dbReference type="ARBA" id="ARBA00023015"/>
    </source>
</evidence>
<dbReference type="SMART" id="SM01019">
    <property type="entry name" value="B3"/>
    <property type="match status" value="2"/>
</dbReference>